<accession>A0ABU6NT83</accession>
<comment type="caution">
    <text evidence="1">The sequence shown here is derived from an EMBL/GenBank/DDBJ whole genome shotgun (WGS) entry which is preliminary data.</text>
</comment>
<evidence type="ECO:0000313" key="2">
    <source>
        <dbReference type="Proteomes" id="UP001342826"/>
    </source>
</evidence>
<reference evidence="1 2" key="1">
    <citation type="submission" date="2023-03" db="EMBL/GenBank/DDBJ databases">
        <title>Bacillus Genome Sequencing.</title>
        <authorList>
            <person name="Dunlap C."/>
        </authorList>
    </citation>
    <scope>NUCLEOTIDE SEQUENCE [LARGE SCALE GENOMIC DNA]</scope>
    <source>
        <strain evidence="1 2">NRS-1717</strain>
    </source>
</reference>
<protein>
    <submittedName>
        <fullName evidence="1">Uncharacterized protein</fullName>
    </submittedName>
</protein>
<name>A0ABU6NT83_9BACI</name>
<gene>
    <name evidence="1" type="ORF">P9271_00345</name>
</gene>
<dbReference type="Proteomes" id="UP001342826">
    <property type="component" value="Unassembled WGS sequence"/>
</dbReference>
<keyword evidence="2" id="KW-1185">Reference proteome</keyword>
<dbReference type="RefSeq" id="WP_328014529.1">
    <property type="nucleotide sequence ID" value="NZ_JARTFS010000001.1"/>
</dbReference>
<organism evidence="1 2">
    <name type="scientific">Metabacillus fastidiosus</name>
    <dbReference type="NCBI Taxonomy" id="1458"/>
    <lineage>
        <taxon>Bacteria</taxon>
        <taxon>Bacillati</taxon>
        <taxon>Bacillota</taxon>
        <taxon>Bacilli</taxon>
        <taxon>Bacillales</taxon>
        <taxon>Bacillaceae</taxon>
        <taxon>Metabacillus</taxon>
    </lineage>
</organism>
<proteinExistence type="predicted"/>
<sequence length="66" mass="7718">MFTNLAVWFLRKRKASVLINIKLNGGTAQQLTRNGFIYDCEFNDNKYLLENGRTFDIPEGKFKVRC</sequence>
<evidence type="ECO:0000313" key="1">
    <source>
        <dbReference type="EMBL" id="MED4399808.1"/>
    </source>
</evidence>
<dbReference type="EMBL" id="JARTFS010000001">
    <property type="protein sequence ID" value="MED4399808.1"/>
    <property type="molecule type" value="Genomic_DNA"/>
</dbReference>